<dbReference type="Gene3D" id="3.40.630.10">
    <property type="entry name" value="Zn peptidases"/>
    <property type="match status" value="1"/>
</dbReference>
<evidence type="ECO:0000256" key="16">
    <source>
        <dbReference type="ARBA" id="ARBA00026108"/>
    </source>
</evidence>
<dbReference type="InterPro" id="IPR011989">
    <property type="entry name" value="ARM-like"/>
</dbReference>
<evidence type="ECO:0000313" key="25">
    <source>
        <dbReference type="Proteomes" id="UP000265040"/>
    </source>
</evidence>
<keyword evidence="8" id="KW-0645">Protease</keyword>
<dbReference type="GO" id="GO:0005634">
    <property type="term" value="C:nucleus"/>
    <property type="evidence" value="ECO:0007669"/>
    <property type="project" value="UniProtKB-SubCell"/>
</dbReference>
<dbReference type="CDD" id="cd06906">
    <property type="entry name" value="M14_Nna1"/>
    <property type="match status" value="1"/>
</dbReference>
<comment type="catalytic activity">
    <reaction evidence="15">
        <text>C-terminal L-alpha-aminoacyl-L-glutamyl-L-glutamyl-[tubulin] + H2O = C-terminal L-alpha-aminoacyl-L-glutamyl-[tubulin] + L-glutamate</text>
        <dbReference type="Rhea" id="RHEA:63792"/>
        <dbReference type="Rhea" id="RHEA-COMP:16435"/>
        <dbReference type="Rhea" id="RHEA-COMP:16436"/>
        <dbReference type="ChEBI" id="CHEBI:15377"/>
        <dbReference type="ChEBI" id="CHEBI:29985"/>
        <dbReference type="ChEBI" id="CHEBI:149555"/>
        <dbReference type="ChEBI" id="CHEBI:149556"/>
        <dbReference type="EC" id="3.4.17.24"/>
    </reaction>
    <physiologicalReaction direction="left-to-right" evidence="15">
        <dbReference type="Rhea" id="RHEA:63793"/>
    </physiologicalReaction>
</comment>
<evidence type="ECO:0000256" key="8">
    <source>
        <dbReference type="ARBA" id="ARBA00022670"/>
    </source>
</evidence>
<dbReference type="FunFam" id="3.40.630.10:FF:000024">
    <property type="entry name" value="ATP/GTP binding protein 1"/>
    <property type="match status" value="1"/>
</dbReference>
<dbReference type="InterPro" id="IPR040626">
    <property type="entry name" value="Pepdidase_M14_N"/>
</dbReference>
<keyword evidence="10" id="KW-0378">Hydrolase</keyword>
<gene>
    <name evidence="24" type="primary">AGTPBP1</name>
</gene>
<dbReference type="SUPFAM" id="SSF53187">
    <property type="entry name" value="Zn-dependent exopeptidases"/>
    <property type="match status" value="1"/>
</dbReference>
<dbReference type="PANTHER" id="PTHR12756:SF24">
    <property type="entry name" value="CYTOSOLIC CARBOXYPEPTIDASE 1"/>
    <property type="match status" value="1"/>
</dbReference>
<evidence type="ECO:0000256" key="10">
    <source>
        <dbReference type="ARBA" id="ARBA00022801"/>
    </source>
</evidence>
<dbReference type="InterPro" id="IPR016024">
    <property type="entry name" value="ARM-type_fold"/>
</dbReference>
<evidence type="ECO:0000256" key="19">
    <source>
        <dbReference type="ARBA" id="ARBA00043068"/>
    </source>
</evidence>
<dbReference type="Pfam" id="PF25571">
    <property type="entry name" value="TPR_CCP1_N"/>
    <property type="match status" value="1"/>
</dbReference>
<evidence type="ECO:0000256" key="15">
    <source>
        <dbReference type="ARBA" id="ARBA00024524"/>
    </source>
</evidence>
<proteinExistence type="inferred from homology"/>
<dbReference type="GO" id="GO:0005829">
    <property type="term" value="C:cytosol"/>
    <property type="evidence" value="ECO:0007669"/>
    <property type="project" value="UniProtKB-SubCell"/>
</dbReference>
<dbReference type="InterPro" id="IPR000834">
    <property type="entry name" value="Peptidase_M14"/>
</dbReference>
<reference evidence="24" key="1">
    <citation type="submission" date="2021-04" db="EMBL/GenBank/DDBJ databases">
        <authorList>
            <consortium name="Wellcome Sanger Institute Data Sharing"/>
        </authorList>
    </citation>
    <scope>NUCLEOTIDE SEQUENCE [LARGE SCALE GENOMIC DNA]</scope>
</reference>
<feature type="active site" description="Proton donor/acceptor" evidence="21">
    <location>
        <position position="1004"/>
    </location>
</feature>
<dbReference type="SUPFAM" id="SSF48371">
    <property type="entry name" value="ARM repeat"/>
    <property type="match status" value="1"/>
</dbReference>
<keyword evidence="9" id="KW-0479">Metal-binding</keyword>
<evidence type="ECO:0000256" key="22">
    <source>
        <dbReference type="SAM" id="MobiDB-lite"/>
    </source>
</evidence>
<accession>A0A7N5ZVK5</accession>
<evidence type="ECO:0000256" key="5">
    <source>
        <dbReference type="ARBA" id="ARBA00005988"/>
    </source>
</evidence>
<feature type="region of interest" description="Disordered" evidence="22">
    <location>
        <begin position="319"/>
        <end position="356"/>
    </location>
</feature>
<keyword evidence="7" id="KW-0121">Carboxypeptidase</keyword>
<name>A0A7N5ZVK5_ANATE</name>
<keyword evidence="11" id="KW-0862">Zinc</keyword>
<dbReference type="PANTHER" id="PTHR12756">
    <property type="entry name" value="CYTOSOLIC CARBOXYPEPTIDASE"/>
    <property type="match status" value="1"/>
</dbReference>
<dbReference type="GO" id="GO:0004181">
    <property type="term" value="F:metallocarboxypeptidase activity"/>
    <property type="evidence" value="ECO:0007669"/>
    <property type="project" value="InterPro"/>
</dbReference>
<dbReference type="Pfam" id="PF00246">
    <property type="entry name" value="Peptidase_M14"/>
    <property type="match status" value="1"/>
</dbReference>
<evidence type="ECO:0000256" key="3">
    <source>
        <dbReference type="ARBA" id="ARBA00004173"/>
    </source>
</evidence>
<evidence type="ECO:0000256" key="14">
    <source>
        <dbReference type="ARBA" id="ARBA00023242"/>
    </source>
</evidence>
<evidence type="ECO:0000256" key="2">
    <source>
        <dbReference type="ARBA" id="ARBA00004123"/>
    </source>
</evidence>
<dbReference type="FunFam" id="2.60.40.3120:FF:000001">
    <property type="entry name" value="cytosolic carboxypeptidase 1 isoform X1"/>
    <property type="match status" value="1"/>
</dbReference>
<dbReference type="GO" id="GO:0006508">
    <property type="term" value="P:proteolysis"/>
    <property type="evidence" value="ECO:0007669"/>
    <property type="project" value="UniProtKB-KW"/>
</dbReference>
<comment type="catalytic activity">
    <reaction evidence="17">
        <text>(L-glutamyl)(n+1)-gamma-L-glutamyl-L-glutamyl-[protein] + H2O = (L-glutamyl)(n)-gamma-L-glutamyl-L-glutamyl-[protein] + L-glutamate</text>
        <dbReference type="Rhea" id="RHEA:60004"/>
        <dbReference type="Rhea" id="RHEA-COMP:15519"/>
        <dbReference type="Rhea" id="RHEA-COMP:15675"/>
        <dbReference type="ChEBI" id="CHEBI:15377"/>
        <dbReference type="ChEBI" id="CHEBI:29985"/>
        <dbReference type="ChEBI" id="CHEBI:143623"/>
    </reaction>
    <physiologicalReaction direction="left-to-right" evidence="17">
        <dbReference type="Rhea" id="RHEA:60005"/>
    </physiologicalReaction>
</comment>
<dbReference type="InterPro" id="IPR033852">
    <property type="entry name" value="CBPC1/4"/>
</dbReference>
<evidence type="ECO:0000256" key="21">
    <source>
        <dbReference type="PROSITE-ProRule" id="PRU01379"/>
    </source>
</evidence>
<feature type="compositionally biased region" description="Acidic residues" evidence="22">
    <location>
        <begin position="326"/>
        <end position="350"/>
    </location>
</feature>
<evidence type="ECO:0000256" key="20">
    <source>
        <dbReference type="ARBA" id="ARBA00043070"/>
    </source>
</evidence>
<evidence type="ECO:0000256" key="9">
    <source>
        <dbReference type="ARBA" id="ARBA00022723"/>
    </source>
</evidence>
<dbReference type="Proteomes" id="UP000265040">
    <property type="component" value="Chromosome 9"/>
</dbReference>
<dbReference type="Gene3D" id="2.60.40.3120">
    <property type="match status" value="1"/>
</dbReference>
<evidence type="ECO:0000256" key="13">
    <source>
        <dbReference type="ARBA" id="ARBA00023128"/>
    </source>
</evidence>
<keyword evidence="25" id="KW-1185">Reference proteome</keyword>
<keyword evidence="6" id="KW-0963">Cytoplasm</keyword>
<evidence type="ECO:0000256" key="6">
    <source>
        <dbReference type="ARBA" id="ARBA00022490"/>
    </source>
</evidence>
<dbReference type="GO" id="GO:0005739">
    <property type="term" value="C:mitochondrion"/>
    <property type="evidence" value="ECO:0007669"/>
    <property type="project" value="UniProtKB-SubCell"/>
</dbReference>
<reference evidence="24" key="3">
    <citation type="submission" date="2025-09" db="UniProtKB">
        <authorList>
            <consortium name="Ensembl"/>
        </authorList>
    </citation>
    <scope>IDENTIFICATION</scope>
</reference>
<dbReference type="EC" id="3.4.17.24" evidence="16"/>
<feature type="region of interest" description="Disordered" evidence="22">
    <location>
        <begin position="424"/>
        <end position="443"/>
    </location>
</feature>
<feature type="compositionally biased region" description="Low complexity" evidence="22">
    <location>
        <begin position="428"/>
        <end position="443"/>
    </location>
</feature>
<keyword evidence="14" id="KW-0539">Nucleus</keyword>
<dbReference type="Pfam" id="PF18027">
    <property type="entry name" value="Pepdidase_M14_N"/>
    <property type="match status" value="1"/>
</dbReference>
<dbReference type="PROSITE" id="PS52035">
    <property type="entry name" value="PEPTIDASE_M14"/>
    <property type="match status" value="1"/>
</dbReference>
<keyword evidence="12" id="KW-0482">Metalloprotease</keyword>
<dbReference type="GO" id="GO:0008270">
    <property type="term" value="F:zinc ion binding"/>
    <property type="evidence" value="ECO:0007669"/>
    <property type="project" value="InterPro"/>
</dbReference>
<dbReference type="GeneTree" id="ENSGT00940000157707"/>
<dbReference type="Gene3D" id="1.25.10.10">
    <property type="entry name" value="Leucine-rich Repeat Variant"/>
    <property type="match status" value="1"/>
</dbReference>
<comment type="similarity">
    <text evidence="5 21">Belongs to the peptidase M14 family.</text>
</comment>
<evidence type="ECO:0000313" key="24">
    <source>
        <dbReference type="Ensembl" id="ENSATEP00000039571.1"/>
    </source>
</evidence>
<evidence type="ECO:0000259" key="23">
    <source>
        <dbReference type="PROSITE" id="PS52035"/>
    </source>
</evidence>
<reference evidence="24" key="2">
    <citation type="submission" date="2025-08" db="UniProtKB">
        <authorList>
            <consortium name="Ensembl"/>
        </authorList>
    </citation>
    <scope>IDENTIFICATION</scope>
</reference>
<feature type="region of interest" description="Disordered" evidence="22">
    <location>
        <begin position="1084"/>
        <end position="1112"/>
    </location>
</feature>
<comment type="cofactor">
    <cofactor evidence="1">
        <name>Zn(2+)</name>
        <dbReference type="ChEBI" id="CHEBI:29105"/>
    </cofactor>
</comment>
<sequence length="1112" mass="124784">MSVSSVPSNSRILMLLGQLERMNGEAMVRDAETARQVTNIRDVQTTLNILCILSELLTVGEGRRVGVFVSKGGTGILFQLLITASKELPPSEELMLQLHSLLAKVGPKDRKFGVKSRLSGALNITVNLMKQNLQNAKLLLPCLQVLRVYSTNSVNAISLGKNGVVELMFKIVAPYSKKNISLVALDALGALLKSRTNARRAVDGGHVPVLLALYLDWHRNDTRHRHMLIRKGLLICLRNITNIKLGRKAFIEADGIRILYNTSTECLPVRTLDPLVNTSSLIMRKCFPKNRLPVSTIKSAFHYQLPHIPAAGPVAQLYSQPPGVDDVVDESDDNDETEADTENDTENEEDEKYHRTVNDDIETDLNKLHPKKSAGRPFEELKVYERFFLELSEDFQVSLIFYFLHKVTRFGDMDQDKKEVAHIASPDGQTTLSSLTTSPSQGQSIEQELAHVLESVSLEEERALNAEGEIRGVKQEESPVSATRHIQSPLLLGGIATRHCGSEGAEDEIGEGAVLEVPDTARLLPLHDPDLYVEMVKGTQSVPQYAEVAYPDYFGHVAPTLREPLLERVYGVQRSKIFQDIERLIHPNDILDKVVYDLNVPSCPVIEDDGESLKFNSQFESGNLRKAVQVRKYEYDLVLNSDINSNHYHQWFYFEVSGMRVGITYRFNIINCEKSNSQFNYGMQVLMYSVQEAISGRPCWIRTGTDICYYKNHFARSSIAAGGQKGKSYYTLTFSTSFSHKDDVCYFAYHYPYTYSTLKMHLSKLEALRTPQIYLRQDVLCETLGGNACPLLTITAMPESNSNDHICQFRNRPLIFLSARVHPGETNASWVMKGTLEFLMGTSSLAASLREAYIFKIVPMLNPDGVVNGNHRCSLSGEDLNRQWQNPNLELHPTIYHTKSLLQYLAHIQRAPLVFCDYHGHSRKKNVFMYGCSVKETVWQSNISATSSDLQEDLGYRALPKILSQIAPAFSMASCSFVVERSKESTARVVVWREIGVQRSYTMESTLCGCDQGKYKGLQIGTRELEEMGAQFCVAMLRLKRLTGLLTPLLIPFCSVILLSSSCSTTYVLEEDEPSFLEAIDYSAESNDDDAEPENEHSSEVLDSLVSQTILQ</sequence>
<dbReference type="InterPro" id="IPR050821">
    <property type="entry name" value="Cytosolic_carboxypeptidase"/>
</dbReference>
<protein>
    <recommendedName>
        <fullName evidence="18">Cytosolic carboxypeptidase 1</fullName>
        <ecNumber evidence="16">3.4.17.24</ecNumber>
    </recommendedName>
    <alternativeName>
        <fullName evidence="20">ATP/GTP-binding protein 1</fullName>
    </alternativeName>
    <alternativeName>
        <fullName evidence="19">Protein deglutamylase CCP1</fullName>
    </alternativeName>
</protein>
<evidence type="ECO:0000256" key="1">
    <source>
        <dbReference type="ARBA" id="ARBA00001947"/>
    </source>
</evidence>
<evidence type="ECO:0000256" key="4">
    <source>
        <dbReference type="ARBA" id="ARBA00004514"/>
    </source>
</evidence>
<evidence type="ECO:0000256" key="12">
    <source>
        <dbReference type="ARBA" id="ARBA00023049"/>
    </source>
</evidence>
<dbReference type="Ensembl" id="ENSATET00000067334.1">
    <property type="protein sequence ID" value="ENSATEP00000039571.1"/>
    <property type="gene ID" value="ENSATEG00000014559.3"/>
</dbReference>
<comment type="subcellular location">
    <subcellularLocation>
        <location evidence="4">Cytoplasm</location>
        <location evidence="4">Cytosol</location>
    </subcellularLocation>
    <subcellularLocation>
        <location evidence="3">Mitochondrion</location>
    </subcellularLocation>
    <subcellularLocation>
        <location evidence="2">Nucleus</location>
    </subcellularLocation>
</comment>
<evidence type="ECO:0000256" key="18">
    <source>
        <dbReference type="ARBA" id="ARBA00041044"/>
    </source>
</evidence>
<evidence type="ECO:0000256" key="11">
    <source>
        <dbReference type="ARBA" id="ARBA00022833"/>
    </source>
</evidence>
<evidence type="ECO:0000256" key="17">
    <source>
        <dbReference type="ARBA" id="ARBA00029302"/>
    </source>
</evidence>
<keyword evidence="13" id="KW-0496">Mitochondrion</keyword>
<evidence type="ECO:0000256" key="7">
    <source>
        <dbReference type="ARBA" id="ARBA00022645"/>
    </source>
</evidence>
<dbReference type="AlphaFoldDB" id="A0A7N5ZVK5"/>
<feature type="domain" description="Peptidase M14" evidence="23">
    <location>
        <begin position="751"/>
        <end position="1040"/>
    </location>
</feature>
<organism evidence="24 25">
    <name type="scientific">Anabas testudineus</name>
    <name type="common">Climbing perch</name>
    <name type="synonym">Anthias testudineus</name>
    <dbReference type="NCBI Taxonomy" id="64144"/>
    <lineage>
        <taxon>Eukaryota</taxon>
        <taxon>Metazoa</taxon>
        <taxon>Chordata</taxon>
        <taxon>Craniata</taxon>
        <taxon>Vertebrata</taxon>
        <taxon>Euteleostomi</taxon>
        <taxon>Actinopterygii</taxon>
        <taxon>Neopterygii</taxon>
        <taxon>Teleostei</taxon>
        <taxon>Neoteleostei</taxon>
        <taxon>Acanthomorphata</taxon>
        <taxon>Anabantaria</taxon>
        <taxon>Anabantiformes</taxon>
        <taxon>Anabantoidei</taxon>
        <taxon>Anabantidae</taxon>
        <taxon>Anabas</taxon>
    </lineage>
</organism>